<organism evidence="1">
    <name type="scientific">viral metagenome</name>
    <dbReference type="NCBI Taxonomy" id="1070528"/>
    <lineage>
        <taxon>unclassified sequences</taxon>
        <taxon>metagenomes</taxon>
        <taxon>organismal metagenomes</taxon>
    </lineage>
</organism>
<protein>
    <submittedName>
        <fullName evidence="1">Uncharacterized protein</fullName>
    </submittedName>
</protein>
<dbReference type="AlphaFoldDB" id="A0A6C0DIG0"/>
<reference evidence="1" key="1">
    <citation type="journal article" date="2020" name="Nature">
        <title>Giant virus diversity and host interactions through global metagenomics.</title>
        <authorList>
            <person name="Schulz F."/>
            <person name="Roux S."/>
            <person name="Paez-Espino D."/>
            <person name="Jungbluth S."/>
            <person name="Walsh D.A."/>
            <person name="Denef V.J."/>
            <person name="McMahon K.D."/>
            <person name="Konstantinidis K.T."/>
            <person name="Eloe-Fadrosh E.A."/>
            <person name="Kyrpides N.C."/>
            <person name="Woyke T."/>
        </authorList>
    </citation>
    <scope>NUCLEOTIDE SEQUENCE</scope>
    <source>
        <strain evidence="1">GVMAG-M-3300023174-182</strain>
    </source>
</reference>
<evidence type="ECO:0000313" key="1">
    <source>
        <dbReference type="EMBL" id="QHT16142.1"/>
    </source>
</evidence>
<dbReference type="EMBL" id="MN739616">
    <property type="protein sequence ID" value="QHT16142.1"/>
    <property type="molecule type" value="Genomic_DNA"/>
</dbReference>
<proteinExistence type="predicted"/>
<name>A0A6C0DIG0_9ZZZZ</name>
<accession>A0A6C0DIG0</accession>
<sequence length="294" mass="34655">MRNTMSIQHFLEEGNIQLLWEVLINDPIIKKMCDSEVKVTNIMRIFQTNVKEFYEVEKNNCNNLMELNKKFILLIINYLFAQQTQESRQYSPQNPQSKQYSVSNRNKITIHDDTILSDSTSKELITYEDIQNERVNQFEKKLSLKQQEFANSVTTSKPPVPDFSDKLDEPISEMDLEVKKIQEQRNYDIEIINKTFQDANRAHNTNNTNNTNNATKNTSNERHISWDLSNESEVQNEIQNETQYESNNNILDKLKKTNSSQDIYELKNQVSKLNDKLNLLIERFDIFINKNDLE</sequence>